<evidence type="ECO:0000256" key="5">
    <source>
        <dbReference type="ARBA" id="ARBA00023136"/>
    </source>
</evidence>
<evidence type="ECO:0000256" key="1">
    <source>
        <dbReference type="ARBA" id="ARBA00004651"/>
    </source>
</evidence>
<feature type="transmembrane region" description="Helical" evidence="6">
    <location>
        <begin position="279"/>
        <end position="303"/>
    </location>
</feature>
<dbReference type="OrthoDB" id="9784014at2"/>
<dbReference type="AlphaFoldDB" id="A0A5C0ATI1"/>
<organism evidence="8 9">
    <name type="scientific">Pigmentiphaga aceris</name>
    <dbReference type="NCBI Taxonomy" id="1940612"/>
    <lineage>
        <taxon>Bacteria</taxon>
        <taxon>Pseudomonadati</taxon>
        <taxon>Pseudomonadota</taxon>
        <taxon>Betaproteobacteria</taxon>
        <taxon>Burkholderiales</taxon>
        <taxon>Alcaligenaceae</taxon>
        <taxon>Pigmentiphaga</taxon>
    </lineage>
</organism>
<dbReference type="Proteomes" id="UP000325161">
    <property type="component" value="Chromosome"/>
</dbReference>
<feature type="domain" description="ABC3 transporter permease C-terminal" evidence="7">
    <location>
        <begin position="283"/>
        <end position="398"/>
    </location>
</feature>
<dbReference type="Pfam" id="PF02687">
    <property type="entry name" value="FtsX"/>
    <property type="match status" value="1"/>
</dbReference>
<sequence length="407" mass="43088">MNPWPLIRAALARYRWSALAFILLVAAGVALSVALVSQERALRSGSARAADRFDLIVAAPGSRTDSLLSTVFLRPGSSQLLSPAFSAALLNDTRGSFVSPLAFGDSYRGLPVVGVTAALVDHLSGGLAEGRSFTSRTEAVVGSASQLKVGEHFHPAHGVHHNGEAHGGDDDLDAHEVEITVVGRMKPTGSPWDRAVMVPVELVWQTHGLPSGHAPTSTQLGPPFDAAFTPGIPAAVVRTANLAEAYKLRRAYTGRESMAFFPAEALIQLYSVLGDIRQLMSLLAVVTQALVLSSIIASVFILFRLLTPQFVTLRALGAPRRFVFAVAWGFTASLMIAGIVAGLVGGFGLSFGISWWLATATGISLQPQLGWTEVLMAAVLLVVGLVLAVLPAWRLQRLSLAGALKDY</sequence>
<dbReference type="GO" id="GO:0005886">
    <property type="term" value="C:plasma membrane"/>
    <property type="evidence" value="ECO:0007669"/>
    <property type="project" value="UniProtKB-SubCell"/>
</dbReference>
<dbReference type="InterPro" id="IPR003838">
    <property type="entry name" value="ABC3_permease_C"/>
</dbReference>
<keyword evidence="4 6" id="KW-1133">Transmembrane helix</keyword>
<evidence type="ECO:0000313" key="9">
    <source>
        <dbReference type="Proteomes" id="UP000325161"/>
    </source>
</evidence>
<dbReference type="RefSeq" id="WP_148814062.1">
    <property type="nucleotide sequence ID" value="NZ_CP043046.1"/>
</dbReference>
<feature type="transmembrane region" description="Helical" evidence="6">
    <location>
        <begin position="369"/>
        <end position="390"/>
    </location>
</feature>
<name>A0A5C0ATI1_9BURK</name>
<dbReference type="PANTHER" id="PTHR43738">
    <property type="entry name" value="ABC TRANSPORTER, MEMBRANE PROTEIN"/>
    <property type="match status" value="1"/>
</dbReference>
<dbReference type="PANTHER" id="PTHR43738:SF2">
    <property type="entry name" value="ABC TRANSPORTER PERMEASE"/>
    <property type="match status" value="1"/>
</dbReference>
<evidence type="ECO:0000313" key="8">
    <source>
        <dbReference type="EMBL" id="QEI05679.1"/>
    </source>
</evidence>
<accession>A0A5C0ATI1</accession>
<protein>
    <submittedName>
        <fullName evidence="8">FtsX-like permease family protein</fullName>
    </submittedName>
</protein>
<reference evidence="8 9" key="1">
    <citation type="submission" date="2019-08" db="EMBL/GenBank/DDBJ databases">
        <title>Amphibian skin-associated Pigmentiphaga: genome sequence and occurrence across geography and hosts.</title>
        <authorList>
            <person name="Bletz M.C."/>
            <person name="Bunk B."/>
            <person name="Sproeer C."/>
            <person name="Biwer P."/>
            <person name="Reiter S."/>
            <person name="Rabemananjara F.C.E."/>
            <person name="Schulz S."/>
            <person name="Overmann J."/>
            <person name="Vences M."/>
        </authorList>
    </citation>
    <scope>NUCLEOTIDE SEQUENCE [LARGE SCALE GENOMIC DNA]</scope>
    <source>
        <strain evidence="8 9">Mada1488</strain>
    </source>
</reference>
<evidence type="ECO:0000256" key="4">
    <source>
        <dbReference type="ARBA" id="ARBA00022989"/>
    </source>
</evidence>
<proteinExistence type="predicted"/>
<evidence type="ECO:0000256" key="2">
    <source>
        <dbReference type="ARBA" id="ARBA00022475"/>
    </source>
</evidence>
<keyword evidence="9" id="KW-1185">Reference proteome</keyword>
<dbReference type="KEGG" id="pacr:FXN63_07365"/>
<gene>
    <name evidence="8" type="ORF">FXN63_07365</name>
</gene>
<evidence type="ECO:0000256" key="3">
    <source>
        <dbReference type="ARBA" id="ARBA00022692"/>
    </source>
</evidence>
<keyword evidence="3 6" id="KW-0812">Transmembrane</keyword>
<evidence type="ECO:0000256" key="6">
    <source>
        <dbReference type="SAM" id="Phobius"/>
    </source>
</evidence>
<dbReference type="InterPro" id="IPR051125">
    <property type="entry name" value="ABC-4/HrtB_transporter"/>
</dbReference>
<comment type="subcellular location">
    <subcellularLocation>
        <location evidence="1">Cell membrane</location>
        <topology evidence="1">Multi-pass membrane protein</topology>
    </subcellularLocation>
</comment>
<keyword evidence="5 6" id="KW-0472">Membrane</keyword>
<feature type="transmembrane region" description="Helical" evidence="6">
    <location>
        <begin position="324"/>
        <end position="357"/>
    </location>
</feature>
<evidence type="ECO:0000259" key="7">
    <source>
        <dbReference type="Pfam" id="PF02687"/>
    </source>
</evidence>
<keyword evidence="2" id="KW-1003">Cell membrane</keyword>
<dbReference type="EMBL" id="CP043046">
    <property type="protein sequence ID" value="QEI05679.1"/>
    <property type="molecule type" value="Genomic_DNA"/>
</dbReference>